<keyword evidence="1" id="KW-0732">Signal</keyword>
<name>A0A1X7AH64_9GAMM</name>
<accession>A0A1X7AH64</accession>
<feature type="signal peptide" evidence="1">
    <location>
        <begin position="1"/>
        <end position="19"/>
    </location>
</feature>
<dbReference type="AlphaFoldDB" id="A0A1X7AH64"/>
<dbReference type="SUPFAM" id="SSF159594">
    <property type="entry name" value="XCC0632-like"/>
    <property type="match status" value="1"/>
</dbReference>
<proteinExistence type="predicted"/>
<evidence type="ECO:0000313" key="4">
    <source>
        <dbReference type="Proteomes" id="UP000196573"/>
    </source>
</evidence>
<dbReference type="OrthoDB" id="6198938at2"/>
<dbReference type="RefSeq" id="WP_087107810.1">
    <property type="nucleotide sequence ID" value="NZ_CBCSCN010000001.1"/>
</dbReference>
<dbReference type="InterPro" id="IPR005586">
    <property type="entry name" value="ABC_trans_aux"/>
</dbReference>
<organism evidence="3 4">
    <name type="scientific">Parendozoicomonas haliclonae</name>
    <dbReference type="NCBI Taxonomy" id="1960125"/>
    <lineage>
        <taxon>Bacteria</taxon>
        <taxon>Pseudomonadati</taxon>
        <taxon>Pseudomonadota</taxon>
        <taxon>Gammaproteobacteria</taxon>
        <taxon>Oceanospirillales</taxon>
        <taxon>Endozoicomonadaceae</taxon>
        <taxon>Parendozoicomonas</taxon>
    </lineage>
</organism>
<feature type="domain" description="ABC-type transport auxiliary lipoprotein component" evidence="2">
    <location>
        <begin position="30"/>
        <end position="195"/>
    </location>
</feature>
<dbReference type="EMBL" id="FWPT01000002">
    <property type="protein sequence ID" value="SMA40293.1"/>
    <property type="molecule type" value="Genomic_DNA"/>
</dbReference>
<gene>
    <name evidence="3" type="ORF">EHSB41UT_01169</name>
</gene>
<protein>
    <recommendedName>
        <fullName evidence="2">ABC-type transport auxiliary lipoprotein component domain-containing protein</fullName>
    </recommendedName>
</protein>
<dbReference type="Pfam" id="PF03886">
    <property type="entry name" value="ABC_trans_aux"/>
    <property type="match status" value="1"/>
</dbReference>
<sequence length="204" mass="22457">MIRILKSVAIIMVMGGLLAACSSSPSNRYYRLQADAPDDRVLGAATSVGLMPVTVPSWMDSRQITWNDGAYQINKMEYERWGGELQGLVTETLRENLLRLSRRKDVSVGPWFADSSPGFVVVVRVQNLIVEDSRMALEAAWQIRNANKKIIASNPDYLSDMTLRDLKSTELATPSGEAVAQGFSLLLAELSEEIAVQLNALPGK</sequence>
<dbReference type="Proteomes" id="UP000196573">
    <property type="component" value="Unassembled WGS sequence"/>
</dbReference>
<dbReference type="PROSITE" id="PS51257">
    <property type="entry name" value="PROKAR_LIPOPROTEIN"/>
    <property type="match status" value="1"/>
</dbReference>
<feature type="chain" id="PRO_5012281735" description="ABC-type transport auxiliary lipoprotein component domain-containing protein" evidence="1">
    <location>
        <begin position="20"/>
        <end position="204"/>
    </location>
</feature>
<evidence type="ECO:0000259" key="2">
    <source>
        <dbReference type="Pfam" id="PF03886"/>
    </source>
</evidence>
<dbReference type="Gene3D" id="3.40.50.10610">
    <property type="entry name" value="ABC-type transport auxiliary lipoprotein component"/>
    <property type="match status" value="1"/>
</dbReference>
<evidence type="ECO:0000313" key="3">
    <source>
        <dbReference type="EMBL" id="SMA40293.1"/>
    </source>
</evidence>
<keyword evidence="4" id="KW-1185">Reference proteome</keyword>
<reference evidence="3 4" key="1">
    <citation type="submission" date="2017-03" db="EMBL/GenBank/DDBJ databases">
        <authorList>
            <person name="Afonso C.L."/>
            <person name="Miller P.J."/>
            <person name="Scott M.A."/>
            <person name="Spackman E."/>
            <person name="Goraichik I."/>
            <person name="Dimitrov K.M."/>
            <person name="Suarez D.L."/>
            <person name="Swayne D.E."/>
        </authorList>
    </citation>
    <scope>NUCLEOTIDE SEQUENCE [LARGE SCALE GENOMIC DNA]</scope>
    <source>
        <strain evidence="3">SB41UT1</strain>
    </source>
</reference>
<evidence type="ECO:0000256" key="1">
    <source>
        <dbReference type="SAM" id="SignalP"/>
    </source>
</evidence>